<dbReference type="RefSeq" id="WP_145056562.1">
    <property type="nucleotide sequence ID" value="NZ_CP036433.1"/>
</dbReference>
<dbReference type="EMBL" id="CP036433">
    <property type="protein sequence ID" value="QDU97806.1"/>
    <property type="molecule type" value="Genomic_DNA"/>
</dbReference>
<dbReference type="Proteomes" id="UP000317648">
    <property type="component" value="Chromosome"/>
</dbReference>
<accession>A0A518E135</accession>
<proteinExistence type="predicted"/>
<gene>
    <name evidence="1" type="ORF">Pla8534_56630</name>
</gene>
<dbReference type="OrthoDB" id="277094at2"/>
<evidence type="ECO:0000313" key="1">
    <source>
        <dbReference type="EMBL" id="QDU97806.1"/>
    </source>
</evidence>
<name>A0A518E135_9BACT</name>
<keyword evidence="2" id="KW-1185">Reference proteome</keyword>
<protein>
    <submittedName>
        <fullName evidence="1">Uncharacterized protein</fullName>
    </submittedName>
</protein>
<evidence type="ECO:0000313" key="2">
    <source>
        <dbReference type="Proteomes" id="UP000317648"/>
    </source>
</evidence>
<reference evidence="1 2" key="1">
    <citation type="submission" date="2019-02" db="EMBL/GenBank/DDBJ databases">
        <title>Deep-cultivation of Planctomycetes and their phenomic and genomic characterization uncovers novel biology.</title>
        <authorList>
            <person name="Wiegand S."/>
            <person name="Jogler M."/>
            <person name="Boedeker C."/>
            <person name="Pinto D."/>
            <person name="Vollmers J."/>
            <person name="Rivas-Marin E."/>
            <person name="Kohn T."/>
            <person name="Peeters S.H."/>
            <person name="Heuer A."/>
            <person name="Rast P."/>
            <person name="Oberbeckmann S."/>
            <person name="Bunk B."/>
            <person name="Jeske O."/>
            <person name="Meyerdierks A."/>
            <person name="Storesund J.E."/>
            <person name="Kallscheuer N."/>
            <person name="Luecker S."/>
            <person name="Lage O.M."/>
            <person name="Pohl T."/>
            <person name="Merkel B.J."/>
            <person name="Hornburger P."/>
            <person name="Mueller R.-W."/>
            <person name="Bruemmer F."/>
            <person name="Labrenz M."/>
            <person name="Spormann A.M."/>
            <person name="Op den Camp H."/>
            <person name="Overmann J."/>
            <person name="Amann R."/>
            <person name="Jetten M.S.M."/>
            <person name="Mascher T."/>
            <person name="Medema M.H."/>
            <person name="Devos D.P."/>
            <person name="Kaster A.-K."/>
            <person name="Ovreas L."/>
            <person name="Rohde M."/>
            <person name="Galperin M.Y."/>
            <person name="Jogler C."/>
        </authorList>
    </citation>
    <scope>NUCLEOTIDE SEQUENCE [LARGE SCALE GENOMIC DNA]</scope>
    <source>
        <strain evidence="1 2">Pla85_3_4</strain>
    </source>
</reference>
<sequence>MAKCEEGYLCEVCGADVELLSDSDLYLRYVTGMLDPETLHTSPERHIRCNPTLAQFIVEERFEPVEVTGVFDKRTLDPEFVARREELATRGWLRLREVAELEIPITEYPLPEIREKLQQQANKEQER</sequence>
<organism evidence="1 2">
    <name type="scientific">Lignipirellula cremea</name>
    <dbReference type="NCBI Taxonomy" id="2528010"/>
    <lineage>
        <taxon>Bacteria</taxon>
        <taxon>Pseudomonadati</taxon>
        <taxon>Planctomycetota</taxon>
        <taxon>Planctomycetia</taxon>
        <taxon>Pirellulales</taxon>
        <taxon>Pirellulaceae</taxon>
        <taxon>Lignipirellula</taxon>
    </lineage>
</organism>
<dbReference type="AlphaFoldDB" id="A0A518E135"/>
<dbReference type="KEGG" id="lcre:Pla8534_56630"/>